<reference evidence="2" key="1">
    <citation type="submission" date="2020-12" db="EMBL/GenBank/DDBJ databases">
        <title>Clostridium thailandense sp. nov., a novel acetogenic bacterium isolated from peat land soil in Thailand.</title>
        <authorList>
            <person name="Chaikitkaew S."/>
            <person name="Birkeland N.K."/>
        </authorList>
    </citation>
    <scope>NUCLEOTIDE SEQUENCE</scope>
    <source>
        <strain evidence="2">DSM 17425</strain>
    </source>
</reference>
<feature type="transmembrane region" description="Helical" evidence="1">
    <location>
        <begin position="214"/>
        <end position="234"/>
    </location>
</feature>
<dbReference type="EMBL" id="JAEEGB010000039">
    <property type="protein sequence ID" value="MBI6875243.1"/>
    <property type="molecule type" value="Genomic_DNA"/>
</dbReference>
<organism evidence="2 3">
    <name type="scientific">Clostridium aciditolerans</name>
    <dbReference type="NCBI Taxonomy" id="339861"/>
    <lineage>
        <taxon>Bacteria</taxon>
        <taxon>Bacillati</taxon>
        <taxon>Bacillota</taxon>
        <taxon>Clostridia</taxon>
        <taxon>Eubacteriales</taxon>
        <taxon>Clostridiaceae</taxon>
        <taxon>Clostridium</taxon>
    </lineage>
</organism>
<accession>A0A934I2T1</accession>
<feature type="transmembrane region" description="Helical" evidence="1">
    <location>
        <begin position="181"/>
        <end position="199"/>
    </location>
</feature>
<dbReference type="RefSeq" id="WP_211144596.1">
    <property type="nucleotide sequence ID" value="NZ_JAEEGB010000039.1"/>
</dbReference>
<comment type="caution">
    <text evidence="2">The sequence shown here is derived from an EMBL/GenBank/DDBJ whole genome shotgun (WGS) entry which is preliminary data.</text>
</comment>
<evidence type="ECO:0000313" key="2">
    <source>
        <dbReference type="EMBL" id="MBI6875243.1"/>
    </source>
</evidence>
<gene>
    <name evidence="2" type="ORF">I6U51_21445</name>
</gene>
<sequence>MLSAIRLKRIRFKEQKKLSEGNLCLYRNITEYIQSSNLTLREKEEVLQQIMDMMLQAQIEDKCIDLFIGKDYEVFCKSIIDEYNNSKSRSYKIISYTQKYLMLIILIVAIMGFSNILNGDSVNFTITMDQFIETNALCILIIFILKLKRQGTVSVLPAYVPEYIPGHKRINSRININDKSIIGPIAILMIIMFCVKFIIEKLFGLNTMNYNINLYDNIYCIVTILAVVGLMEIYKRTCDNK</sequence>
<keyword evidence="3" id="KW-1185">Reference proteome</keyword>
<feature type="transmembrane region" description="Helical" evidence="1">
    <location>
        <begin position="100"/>
        <end position="118"/>
    </location>
</feature>
<evidence type="ECO:0000256" key="1">
    <source>
        <dbReference type="SAM" id="Phobius"/>
    </source>
</evidence>
<name>A0A934I2T1_9CLOT</name>
<dbReference type="Gene3D" id="1.10.1900.10">
    <property type="entry name" value="c-terminal domain of poly(a) binding protein"/>
    <property type="match status" value="1"/>
</dbReference>
<dbReference type="AlphaFoldDB" id="A0A934I2T1"/>
<keyword evidence="1" id="KW-0472">Membrane</keyword>
<protein>
    <submittedName>
        <fullName evidence="2">Uncharacterized protein</fullName>
    </submittedName>
</protein>
<feature type="transmembrane region" description="Helical" evidence="1">
    <location>
        <begin position="124"/>
        <end position="145"/>
    </location>
</feature>
<dbReference type="SUPFAM" id="SSF158560">
    <property type="entry name" value="BH3980-like"/>
    <property type="match status" value="1"/>
</dbReference>
<evidence type="ECO:0000313" key="3">
    <source>
        <dbReference type="Proteomes" id="UP000622687"/>
    </source>
</evidence>
<keyword evidence="1" id="KW-0812">Transmembrane</keyword>
<keyword evidence="1" id="KW-1133">Transmembrane helix</keyword>
<dbReference type="Proteomes" id="UP000622687">
    <property type="component" value="Unassembled WGS sequence"/>
</dbReference>
<proteinExistence type="predicted"/>